<organism evidence="2 3">
    <name type="scientific">Oryzomonas rubra</name>
    <dbReference type="NCBI Taxonomy" id="2509454"/>
    <lineage>
        <taxon>Bacteria</taxon>
        <taxon>Pseudomonadati</taxon>
        <taxon>Thermodesulfobacteriota</taxon>
        <taxon>Desulfuromonadia</taxon>
        <taxon>Geobacterales</taxon>
        <taxon>Geobacteraceae</taxon>
        <taxon>Oryzomonas</taxon>
    </lineage>
</organism>
<dbReference type="SUPFAM" id="SSF141371">
    <property type="entry name" value="PilZ domain-like"/>
    <property type="match status" value="1"/>
</dbReference>
<dbReference type="GO" id="GO:0035438">
    <property type="term" value="F:cyclic-di-GMP binding"/>
    <property type="evidence" value="ECO:0007669"/>
    <property type="project" value="InterPro"/>
</dbReference>
<gene>
    <name evidence="2" type="ORF">ET418_03765</name>
</gene>
<name>A0A5A9XPX6_9BACT</name>
<feature type="domain" description="PilZ" evidence="1">
    <location>
        <begin position="3"/>
        <end position="95"/>
    </location>
</feature>
<evidence type="ECO:0000259" key="1">
    <source>
        <dbReference type="Pfam" id="PF07238"/>
    </source>
</evidence>
<dbReference type="Proteomes" id="UP000324298">
    <property type="component" value="Unassembled WGS sequence"/>
</dbReference>
<sequence>MENRGFVRVDFSGEASLAYNGQRVSGNIENVSLKGVYFKTAHEVPLNTPVMLTICPSATSPINLYASTVRTDRGGVGLSINTIDVHSFVRLREVVAAKYDDDVLMGETYKIARFIQ</sequence>
<evidence type="ECO:0000313" key="2">
    <source>
        <dbReference type="EMBL" id="KAA0894089.1"/>
    </source>
</evidence>
<dbReference type="EMBL" id="SRSD01000002">
    <property type="protein sequence ID" value="KAA0894089.1"/>
    <property type="molecule type" value="Genomic_DNA"/>
</dbReference>
<dbReference type="RefSeq" id="WP_149306247.1">
    <property type="nucleotide sequence ID" value="NZ_SRSD01000002.1"/>
</dbReference>
<reference evidence="2 3" key="1">
    <citation type="submission" date="2019-04" db="EMBL/GenBank/DDBJ databases">
        <title>Geobacter ruber sp. nov., ferric-reducing bacteria isolated from paddy soil.</title>
        <authorList>
            <person name="Xu Z."/>
            <person name="Masuda Y."/>
            <person name="Itoh H."/>
            <person name="Senoo K."/>
        </authorList>
    </citation>
    <scope>NUCLEOTIDE SEQUENCE [LARGE SCALE GENOMIC DNA]</scope>
    <source>
        <strain evidence="2 3">Red88</strain>
    </source>
</reference>
<protein>
    <submittedName>
        <fullName evidence="2">PilZ domain-containing protein</fullName>
    </submittedName>
</protein>
<dbReference type="Pfam" id="PF07238">
    <property type="entry name" value="PilZ"/>
    <property type="match status" value="1"/>
</dbReference>
<dbReference type="OrthoDB" id="5396383at2"/>
<comment type="caution">
    <text evidence="2">The sequence shown here is derived from an EMBL/GenBank/DDBJ whole genome shotgun (WGS) entry which is preliminary data.</text>
</comment>
<accession>A0A5A9XPX6</accession>
<evidence type="ECO:0000313" key="3">
    <source>
        <dbReference type="Proteomes" id="UP000324298"/>
    </source>
</evidence>
<dbReference type="InterPro" id="IPR009875">
    <property type="entry name" value="PilZ_domain"/>
</dbReference>
<proteinExistence type="predicted"/>
<dbReference type="Gene3D" id="2.40.10.220">
    <property type="entry name" value="predicted glycosyltransferase like domains"/>
    <property type="match status" value="1"/>
</dbReference>
<dbReference type="AlphaFoldDB" id="A0A5A9XPX6"/>
<keyword evidence="3" id="KW-1185">Reference proteome</keyword>